<evidence type="ECO:0000256" key="1">
    <source>
        <dbReference type="SAM" id="SignalP"/>
    </source>
</evidence>
<reference evidence="3" key="2">
    <citation type="journal article" date="2021" name="PeerJ">
        <title>Extensive microbial diversity within the chicken gut microbiome revealed by metagenomics and culture.</title>
        <authorList>
            <person name="Gilroy R."/>
            <person name="Ravi A."/>
            <person name="Getino M."/>
            <person name="Pursley I."/>
            <person name="Horton D.L."/>
            <person name="Alikhan N.F."/>
            <person name="Baker D."/>
            <person name="Gharbi K."/>
            <person name="Hall N."/>
            <person name="Watson M."/>
            <person name="Adriaenssens E.M."/>
            <person name="Foster-Nyarko E."/>
            <person name="Jarju S."/>
            <person name="Secka A."/>
            <person name="Antonio M."/>
            <person name="Oren A."/>
            <person name="Chaudhuri R.R."/>
            <person name="La Ragione R."/>
            <person name="Hildebrand F."/>
            <person name="Pallen M.J."/>
        </authorList>
    </citation>
    <scope>NUCLEOTIDE SEQUENCE</scope>
    <source>
        <strain evidence="3">2889</strain>
    </source>
</reference>
<dbReference type="NCBIfam" id="NF038128">
    <property type="entry name" value="choice_anch_J"/>
    <property type="match status" value="1"/>
</dbReference>
<comment type="caution">
    <text evidence="3">The sequence shown here is derived from an EMBL/GenBank/DDBJ whole genome shotgun (WGS) entry which is preliminary data.</text>
</comment>
<evidence type="ECO:0000313" key="3">
    <source>
        <dbReference type="EMBL" id="MBO8431694.1"/>
    </source>
</evidence>
<dbReference type="EMBL" id="JADIMZ010000004">
    <property type="protein sequence ID" value="MBO8431694.1"/>
    <property type="molecule type" value="Genomic_DNA"/>
</dbReference>
<proteinExistence type="predicted"/>
<dbReference type="SUPFAM" id="SSF63829">
    <property type="entry name" value="Calcium-dependent phosphotriesterase"/>
    <property type="match status" value="1"/>
</dbReference>
<protein>
    <submittedName>
        <fullName evidence="3">Choice-of-anchor J domain-containing protein</fullName>
    </submittedName>
</protein>
<dbReference type="InterPro" id="IPR008969">
    <property type="entry name" value="CarboxyPept-like_regulatory"/>
</dbReference>
<reference evidence="3" key="1">
    <citation type="submission" date="2020-10" db="EMBL/GenBank/DDBJ databases">
        <authorList>
            <person name="Gilroy R."/>
        </authorList>
    </citation>
    <scope>NUCLEOTIDE SEQUENCE</scope>
    <source>
        <strain evidence="3">2889</strain>
    </source>
</reference>
<dbReference type="InterPro" id="IPR036116">
    <property type="entry name" value="FN3_sf"/>
</dbReference>
<dbReference type="PROSITE" id="PS50853">
    <property type="entry name" value="FN3"/>
    <property type="match status" value="1"/>
</dbReference>
<feature type="signal peptide" evidence="1">
    <location>
        <begin position="1"/>
        <end position="20"/>
    </location>
</feature>
<evidence type="ECO:0000313" key="4">
    <source>
        <dbReference type="Proteomes" id="UP000823612"/>
    </source>
</evidence>
<dbReference type="SUPFAM" id="SSF49265">
    <property type="entry name" value="Fibronectin type III"/>
    <property type="match status" value="1"/>
</dbReference>
<feature type="domain" description="Fibronectin type-III" evidence="2">
    <location>
        <begin position="368"/>
        <end position="462"/>
    </location>
</feature>
<gene>
    <name evidence="3" type="ORF">IAB08_00155</name>
</gene>
<dbReference type="Gene3D" id="2.60.40.1120">
    <property type="entry name" value="Carboxypeptidase-like, regulatory domain"/>
    <property type="match status" value="1"/>
</dbReference>
<dbReference type="Gene3D" id="2.60.120.200">
    <property type="match status" value="1"/>
</dbReference>
<dbReference type="Proteomes" id="UP000823612">
    <property type="component" value="Unassembled WGS sequence"/>
</dbReference>
<dbReference type="SMART" id="SM00060">
    <property type="entry name" value="FN3"/>
    <property type="match status" value="2"/>
</dbReference>
<evidence type="ECO:0000259" key="2">
    <source>
        <dbReference type="PROSITE" id="PS50853"/>
    </source>
</evidence>
<keyword evidence="1" id="KW-0732">Signal</keyword>
<accession>A0A9D9DPZ8</accession>
<organism evidence="3 4">
    <name type="scientific">Candidatus Pullibacteroides excrementavium</name>
    <dbReference type="NCBI Taxonomy" id="2840905"/>
    <lineage>
        <taxon>Bacteria</taxon>
        <taxon>Pseudomonadati</taxon>
        <taxon>Bacteroidota</taxon>
        <taxon>Bacteroidia</taxon>
        <taxon>Bacteroidales</taxon>
        <taxon>Candidatus Pullibacteroides</taxon>
    </lineage>
</organism>
<dbReference type="SUPFAM" id="SSF49464">
    <property type="entry name" value="Carboxypeptidase regulatory domain-like"/>
    <property type="match status" value="2"/>
</dbReference>
<dbReference type="InterPro" id="IPR013783">
    <property type="entry name" value="Ig-like_fold"/>
</dbReference>
<dbReference type="InterPro" id="IPR003961">
    <property type="entry name" value="FN3_dom"/>
</dbReference>
<feature type="chain" id="PRO_5038439242" evidence="1">
    <location>
        <begin position="21"/>
        <end position="1619"/>
    </location>
</feature>
<name>A0A9D9DPZ8_9BACT</name>
<sequence>MKRIAALLALCLLSGTFLRAQGDAYAFFTSSYRATVGFMDLEDPSSFSTVPGALDQTSFVLAAEEAEGRVYAYTGLSFFNMVMPGAFSAVSLGEDAYYDEILAVYNTMDYLYYDMAYDRQAGRMYAIAGLRTDNLHWGSYLLEVDISEGDSCGNFRVLGRFAEDLCALDADEDGHVYGIGLSGMFYYVDPATAALTEVGPTGVLPSMTFQNMAFNPNDGFLYWSTVEQGGVPALYRVDALSGEASLVGTYPAGYDFVNALTIPFGGLSSVPGRLAGLSCQTENSQVVLSWTNPAEDEGGQALASLSKVEIFRDGQLVAAVEDGLAAGEACQHALENQPDGLHYYGVRACNADGNGRFSLVRCVVGYDVPAAVGNLQARAEDGTVSLSWDAPAGGKFGGRIDESSLQYRVVRYPDTVEWVIGESSFTDEGITVLDNYSYAVIPFTQHGQGPATRTGNMMVGEPHQGYFACDFSDARSWTPWTVIDANEDYAAWAYGEYLGKPGAVFQTGTNTADDWLVLPPVELEAGTSYMLRYEVGTLYFEFEEKLEIRLGNAPTVDALSRTLGTSSVLIDDPRSSNQSFTVDQSGVYYLAFRVVSEAPESAGLFISDVVLQPSLEMDVAVWDVDCPDYLKAGEETVVRTTIRNTGLNRSNSYSLSLVDAAGRVLASQNGATLLNAGQESTVRLSYTPDQAGMQELRVVAGMEGDLLAANDSSFRIPVQVMESCGDYMPGTAGTMRQNGIPFSFAASSSASQIVYVAGEIGMEPGVVRRISLEYENANGMTETRPFRLYMANTDLSTLTGGWVPEEDFSLVFDDTVVFERFRNKVTLELDSTFVYDGGNLCLMAVAPVHSQFFGSFHYWVGYQRPGAARYWVYQDGESSYEFDFSQTGIISDNVPSISLWADHCAGAALSGTVTAALGGQPMEGVRVEILGKGISAVTGADGKWDMPYVPFADTVAVAFTCYAYADTVVVMDDFDADRVVDVALSPREKFVLEGVLEDADGMPVASAQVRLTGYDTCMAYSDAQGRFSFSAYQGSGYVLEAFKPRFELYVADSVNLDGALDLGEIRMQDALLAPSDLLAVPQPDGRMRLSWNRPDGNEVFRYDNGVPNLFYGDDAATDKTVLGTVFRRPALLRSMSWMTMEYQDIRHETVNVFVFDLDKDGQPTSRLLYSKYGVPNTDSAWTTHVFDTLVSAPNGFMVGLSYYEDGEGYLAIANDLHTAGSDPDYPFVPGTQYYTADYTRGQFSTLESMDATFTNTMLIRAEGEVTGLYGFEADEESSSLVSAKAQVPEMGAMPKSAQSYAVYRMGYGQEEAGTAWIGLGNCPASDTLWVDEDFAGLDRGLYRYGLRMVYSGGRMSEAALSNLAAKDMDVELTLEVSTNIEGRSAQGAKVSLQSLDYPEAAYRVDWPALSAVDTVIIEGSYALSIDLAGFHSVRDTVEAVHGQALRLSYVLEEIVCVPESLQVSKDASGNYVFTWEDGCGASKALQAYRVYLDDQFKAETGELSYSFGPLPDGWHTAGVEAVFESGSSRRALLEFQAGDVAVESAGQAGVRVSPNPATSFLSLEGDYEECVVLDMNGRVRQVLPAGVKELEVSAWESGMYLFRFLLPDGRMETLRVIVR</sequence>
<dbReference type="Gene3D" id="2.60.40.10">
    <property type="entry name" value="Immunoglobulins"/>
    <property type="match status" value="2"/>
</dbReference>